<dbReference type="InterPro" id="IPR036388">
    <property type="entry name" value="WH-like_DNA-bd_sf"/>
</dbReference>
<dbReference type="PROSITE" id="PS52050">
    <property type="entry name" value="WYL"/>
    <property type="match status" value="1"/>
</dbReference>
<dbReference type="Pfam" id="PF08279">
    <property type="entry name" value="HTH_11"/>
    <property type="match status" value="1"/>
</dbReference>
<dbReference type="InterPro" id="IPR013196">
    <property type="entry name" value="HTH_11"/>
</dbReference>
<proteinExistence type="predicted"/>
<organism evidence="3 4">
    <name type="scientific">Saccharospirillum salsuginis</name>
    <dbReference type="NCBI Taxonomy" id="418750"/>
    <lineage>
        <taxon>Bacteria</taxon>
        <taxon>Pseudomonadati</taxon>
        <taxon>Pseudomonadota</taxon>
        <taxon>Gammaproteobacteria</taxon>
        <taxon>Oceanospirillales</taxon>
        <taxon>Saccharospirillaceae</taxon>
        <taxon>Saccharospirillum</taxon>
    </lineage>
</organism>
<keyword evidence="4" id="KW-1185">Reference proteome</keyword>
<dbReference type="InterPro" id="IPR051534">
    <property type="entry name" value="CBASS_pafABC_assoc_protein"/>
</dbReference>
<evidence type="ECO:0000313" key="4">
    <source>
        <dbReference type="Proteomes" id="UP000626148"/>
    </source>
</evidence>
<evidence type="ECO:0000259" key="1">
    <source>
        <dbReference type="Pfam" id="PF08279"/>
    </source>
</evidence>
<dbReference type="AlphaFoldDB" id="A0A918KBZ1"/>
<name>A0A918KBZ1_9GAMM</name>
<dbReference type="InterPro" id="IPR026881">
    <property type="entry name" value="WYL_dom"/>
</dbReference>
<accession>A0A918KBZ1</accession>
<dbReference type="PANTHER" id="PTHR34580:SF3">
    <property type="entry name" value="PROTEIN PAFB"/>
    <property type="match status" value="1"/>
</dbReference>
<dbReference type="SUPFAM" id="SSF46785">
    <property type="entry name" value="Winged helix' DNA-binding domain"/>
    <property type="match status" value="1"/>
</dbReference>
<dbReference type="PANTHER" id="PTHR34580">
    <property type="match status" value="1"/>
</dbReference>
<sequence>MTKAERLLAILTYLRGRHRAVRAQQLADHLNVSVRTIYRDIESLALQGVDIQGEAGVGYRLSEGDSLPPLSFTVDELEALTFGARLVKACADPELTQALDQALQKIRSVLPAKKQHEIERRRAPMLVATQIDTSLSRYASDIRHAIQQERLVQFGYRDEHGTETERRVQPLGLVYWGYCWHLVGWCLLREDYRVFRLDRLQSLLELEQPFCREDVSMGDYLSQYAPDAQTDFWAL</sequence>
<dbReference type="Pfam" id="PF13280">
    <property type="entry name" value="WYL"/>
    <property type="match status" value="1"/>
</dbReference>
<feature type="domain" description="Helix-turn-helix type 11" evidence="1">
    <location>
        <begin position="6"/>
        <end position="60"/>
    </location>
</feature>
<evidence type="ECO:0000313" key="3">
    <source>
        <dbReference type="EMBL" id="GGX58143.1"/>
    </source>
</evidence>
<dbReference type="Proteomes" id="UP000626148">
    <property type="component" value="Unassembled WGS sequence"/>
</dbReference>
<gene>
    <name evidence="3" type="ORF">GCM10007392_27360</name>
</gene>
<dbReference type="InterPro" id="IPR036390">
    <property type="entry name" value="WH_DNA-bd_sf"/>
</dbReference>
<dbReference type="Gene3D" id="1.10.10.10">
    <property type="entry name" value="Winged helix-like DNA-binding domain superfamily/Winged helix DNA-binding domain"/>
    <property type="match status" value="1"/>
</dbReference>
<keyword evidence="3" id="KW-0238">DNA-binding</keyword>
<dbReference type="RefSeq" id="WP_189609572.1">
    <property type="nucleotide sequence ID" value="NZ_BMXR01000006.1"/>
</dbReference>
<evidence type="ECO:0000259" key="2">
    <source>
        <dbReference type="Pfam" id="PF13280"/>
    </source>
</evidence>
<reference evidence="3" key="2">
    <citation type="submission" date="2020-09" db="EMBL/GenBank/DDBJ databases">
        <authorList>
            <person name="Sun Q."/>
            <person name="Kim S."/>
        </authorList>
    </citation>
    <scope>NUCLEOTIDE SEQUENCE</scope>
    <source>
        <strain evidence="3">KCTC 22169</strain>
    </source>
</reference>
<protein>
    <submittedName>
        <fullName evidence="3">DNA-binding transcriptional regulator</fullName>
    </submittedName>
</protein>
<comment type="caution">
    <text evidence="3">The sequence shown here is derived from an EMBL/GenBank/DDBJ whole genome shotgun (WGS) entry which is preliminary data.</text>
</comment>
<reference evidence="3" key="1">
    <citation type="journal article" date="2014" name="Int. J. Syst. Evol. Microbiol.">
        <title>Complete genome sequence of Corynebacterium casei LMG S-19264T (=DSM 44701T), isolated from a smear-ripened cheese.</title>
        <authorList>
            <consortium name="US DOE Joint Genome Institute (JGI-PGF)"/>
            <person name="Walter F."/>
            <person name="Albersmeier A."/>
            <person name="Kalinowski J."/>
            <person name="Ruckert C."/>
        </authorList>
    </citation>
    <scope>NUCLEOTIDE SEQUENCE</scope>
    <source>
        <strain evidence="3">KCTC 22169</strain>
    </source>
</reference>
<feature type="domain" description="WYL" evidence="2">
    <location>
        <begin position="140"/>
        <end position="203"/>
    </location>
</feature>
<dbReference type="GO" id="GO:0003677">
    <property type="term" value="F:DNA binding"/>
    <property type="evidence" value="ECO:0007669"/>
    <property type="project" value="UniProtKB-KW"/>
</dbReference>
<dbReference type="EMBL" id="BMXR01000006">
    <property type="protein sequence ID" value="GGX58143.1"/>
    <property type="molecule type" value="Genomic_DNA"/>
</dbReference>